<keyword evidence="4" id="KW-1185">Reference proteome</keyword>
<evidence type="ECO:0000313" key="4">
    <source>
        <dbReference type="Proteomes" id="UP001221142"/>
    </source>
</evidence>
<reference evidence="3" key="1">
    <citation type="submission" date="2023-03" db="EMBL/GenBank/DDBJ databases">
        <title>Massive genome expansion in bonnet fungi (Mycena s.s.) driven by repeated elements and novel gene families across ecological guilds.</title>
        <authorList>
            <consortium name="Lawrence Berkeley National Laboratory"/>
            <person name="Harder C.B."/>
            <person name="Miyauchi S."/>
            <person name="Viragh M."/>
            <person name="Kuo A."/>
            <person name="Thoen E."/>
            <person name="Andreopoulos B."/>
            <person name="Lu D."/>
            <person name="Skrede I."/>
            <person name="Drula E."/>
            <person name="Henrissat B."/>
            <person name="Morin E."/>
            <person name="Kohler A."/>
            <person name="Barry K."/>
            <person name="LaButti K."/>
            <person name="Morin E."/>
            <person name="Salamov A."/>
            <person name="Lipzen A."/>
            <person name="Mereny Z."/>
            <person name="Hegedus B."/>
            <person name="Baldrian P."/>
            <person name="Stursova M."/>
            <person name="Weitz H."/>
            <person name="Taylor A."/>
            <person name="Grigoriev I.V."/>
            <person name="Nagy L.G."/>
            <person name="Martin F."/>
            <person name="Kauserud H."/>
        </authorList>
    </citation>
    <scope>NUCLEOTIDE SEQUENCE</scope>
    <source>
        <strain evidence="3">9284</strain>
    </source>
</reference>
<dbReference type="AlphaFoldDB" id="A0AAD7B3F2"/>
<gene>
    <name evidence="2" type="ORF">FB45DRAFT_1069237</name>
    <name evidence="3" type="ORF">FB45DRAFT_373130</name>
</gene>
<dbReference type="Proteomes" id="UP001221142">
    <property type="component" value="Unassembled WGS sequence"/>
</dbReference>
<dbReference type="EMBL" id="JARKIF010000042">
    <property type="protein sequence ID" value="KAJ7608971.1"/>
    <property type="molecule type" value="Genomic_DNA"/>
</dbReference>
<evidence type="ECO:0000313" key="2">
    <source>
        <dbReference type="EMBL" id="KAJ7605587.1"/>
    </source>
</evidence>
<name>A0AAD7B3F2_9AGAR</name>
<sequence>MPPRTRKAGSAAKPKRGRSTKKRSTIPSPVTRIPPEILGEIFLWSLPPVSEAPVREDFDIDESPWVLTHVCSRWRAAAASTPALWSLIVIDFRFYDHPLAAVKLQIQRSRALKVHFFGSHKNDAAPQIQMFQCLSEHSARWEELRLILTEDLLPLLPALRDRMPLLRKLGIYWEDGSEKDDADSDDSEEESEESEESVDCFETTVSLVDVSLGCSRVSSFDLPRHLTSYRASASWDIHRQILSQASELVVAVIYVADVVEWTETELDDSEIIDLPQLQCLYVSDVEILAHLRMPVLEQITMNIQESLICRIEDLPALHRFLAHSSDTVRRLCLQGLPQKTVAEAILKAYPLLEELAFIFDDGEDNVYETASAVINALVVWDEQGDFPRMTRIDLAFHGELFLAVRAYMKMIASRFYMHRSALRSVTLCIGKATQDPEYDCLKEWETELDELQDAGLDFTLVNGTNDVLAPMVRWLCRQKWA</sequence>
<proteinExistence type="predicted"/>
<comment type="caution">
    <text evidence="3">The sequence shown here is derived from an EMBL/GenBank/DDBJ whole genome shotgun (WGS) entry which is preliminary data.</text>
</comment>
<feature type="region of interest" description="Disordered" evidence="1">
    <location>
        <begin position="1"/>
        <end position="32"/>
    </location>
</feature>
<feature type="compositionally biased region" description="Basic residues" evidence="1">
    <location>
        <begin position="1"/>
        <end position="24"/>
    </location>
</feature>
<evidence type="ECO:0000256" key="1">
    <source>
        <dbReference type="SAM" id="MobiDB-lite"/>
    </source>
</evidence>
<dbReference type="EMBL" id="JARKIF010000072">
    <property type="protein sequence ID" value="KAJ7605587.1"/>
    <property type="molecule type" value="Genomic_DNA"/>
</dbReference>
<organism evidence="3 4">
    <name type="scientific">Roridomyces roridus</name>
    <dbReference type="NCBI Taxonomy" id="1738132"/>
    <lineage>
        <taxon>Eukaryota</taxon>
        <taxon>Fungi</taxon>
        <taxon>Dikarya</taxon>
        <taxon>Basidiomycota</taxon>
        <taxon>Agaricomycotina</taxon>
        <taxon>Agaricomycetes</taxon>
        <taxon>Agaricomycetidae</taxon>
        <taxon>Agaricales</taxon>
        <taxon>Marasmiineae</taxon>
        <taxon>Mycenaceae</taxon>
        <taxon>Roridomyces</taxon>
    </lineage>
</organism>
<protein>
    <recommendedName>
        <fullName evidence="5">F-box domain-containing protein</fullName>
    </recommendedName>
</protein>
<feature type="region of interest" description="Disordered" evidence="1">
    <location>
        <begin position="177"/>
        <end position="197"/>
    </location>
</feature>
<evidence type="ECO:0008006" key="5">
    <source>
        <dbReference type="Google" id="ProtNLM"/>
    </source>
</evidence>
<evidence type="ECO:0000313" key="3">
    <source>
        <dbReference type="EMBL" id="KAJ7608971.1"/>
    </source>
</evidence>
<accession>A0AAD7B3F2</accession>